<organism evidence="10 11">
    <name type="scientific">Clostridium moniliforme</name>
    <dbReference type="NCBI Taxonomy" id="39489"/>
    <lineage>
        <taxon>Bacteria</taxon>
        <taxon>Bacillati</taxon>
        <taxon>Bacillota</taxon>
        <taxon>Clostridia</taxon>
        <taxon>Eubacteriales</taxon>
        <taxon>Clostridiaceae</taxon>
        <taxon>Clostridium</taxon>
    </lineage>
</organism>
<feature type="domain" description="CMP/dCMP-type deaminase" evidence="9">
    <location>
        <begin position="1"/>
        <end position="109"/>
    </location>
</feature>
<feature type="binding site" evidence="8">
    <location>
        <position position="79"/>
    </location>
    <ligand>
        <name>Zn(2+)</name>
        <dbReference type="ChEBI" id="CHEBI:29105"/>
        <note>catalytic</note>
    </ligand>
</feature>
<evidence type="ECO:0000313" key="10">
    <source>
        <dbReference type="EMBL" id="MBP1890586.1"/>
    </source>
</evidence>
<comment type="catalytic activity">
    <reaction evidence="7 8">
        <text>adenosine(34) in tRNA + H2O + H(+) = inosine(34) in tRNA + NH4(+)</text>
        <dbReference type="Rhea" id="RHEA:43168"/>
        <dbReference type="Rhea" id="RHEA-COMP:10373"/>
        <dbReference type="Rhea" id="RHEA-COMP:10374"/>
        <dbReference type="ChEBI" id="CHEBI:15377"/>
        <dbReference type="ChEBI" id="CHEBI:15378"/>
        <dbReference type="ChEBI" id="CHEBI:28938"/>
        <dbReference type="ChEBI" id="CHEBI:74411"/>
        <dbReference type="ChEBI" id="CHEBI:82852"/>
        <dbReference type="EC" id="3.5.4.33"/>
    </reaction>
</comment>
<keyword evidence="3 8" id="KW-0819">tRNA processing</keyword>
<comment type="similarity">
    <text evidence="1">Belongs to the cytidine and deoxycytidylate deaminase family. ADAT2 subfamily.</text>
</comment>
<feature type="binding site" evidence="8">
    <location>
        <position position="49"/>
    </location>
    <ligand>
        <name>Zn(2+)</name>
        <dbReference type="ChEBI" id="CHEBI:29105"/>
        <note>catalytic</note>
    </ligand>
</feature>
<protein>
    <recommendedName>
        <fullName evidence="8">tRNA-specific adenosine deaminase</fullName>
        <ecNumber evidence="8">3.5.4.33</ecNumber>
    </recommendedName>
</protein>
<evidence type="ECO:0000256" key="5">
    <source>
        <dbReference type="ARBA" id="ARBA00022801"/>
    </source>
</evidence>
<dbReference type="InterPro" id="IPR002125">
    <property type="entry name" value="CMP_dCMP_dom"/>
</dbReference>
<dbReference type="PANTHER" id="PTHR11079">
    <property type="entry name" value="CYTOSINE DEAMINASE FAMILY MEMBER"/>
    <property type="match status" value="1"/>
</dbReference>
<comment type="function">
    <text evidence="8">Catalyzes the deamination of adenosine to inosine at the wobble position 34 of tRNA(Arg2).</text>
</comment>
<evidence type="ECO:0000256" key="6">
    <source>
        <dbReference type="ARBA" id="ARBA00022833"/>
    </source>
</evidence>
<dbReference type="HAMAP" id="MF_00972">
    <property type="entry name" value="tRNA_aden_deaminase"/>
    <property type="match status" value="1"/>
</dbReference>
<comment type="cofactor">
    <cofactor evidence="8">
        <name>Zn(2+)</name>
        <dbReference type="ChEBI" id="CHEBI:29105"/>
    </cofactor>
    <text evidence="8">Binds 1 zinc ion per subunit.</text>
</comment>
<gene>
    <name evidence="8" type="primary">tadA</name>
    <name evidence="10" type="ORF">J2Z53_002191</name>
</gene>
<dbReference type="Proteomes" id="UP000783390">
    <property type="component" value="Unassembled WGS sequence"/>
</dbReference>
<dbReference type="PROSITE" id="PS51747">
    <property type="entry name" value="CYT_DCMP_DEAMINASES_2"/>
    <property type="match status" value="1"/>
</dbReference>
<dbReference type="PANTHER" id="PTHR11079:SF202">
    <property type="entry name" value="TRNA-SPECIFIC ADENOSINE DEAMINASE"/>
    <property type="match status" value="1"/>
</dbReference>
<comment type="caution">
    <text evidence="10">The sequence shown here is derived from an EMBL/GenBank/DDBJ whole genome shotgun (WGS) entry which is preliminary data.</text>
</comment>
<feature type="binding site" evidence="8">
    <location>
        <position position="82"/>
    </location>
    <ligand>
        <name>Zn(2+)</name>
        <dbReference type="ChEBI" id="CHEBI:29105"/>
        <note>catalytic</note>
    </ligand>
</feature>
<dbReference type="Gene3D" id="3.40.140.10">
    <property type="entry name" value="Cytidine Deaminase, domain 2"/>
    <property type="match status" value="1"/>
</dbReference>
<feature type="active site" description="Proton donor" evidence="8">
    <location>
        <position position="51"/>
    </location>
</feature>
<evidence type="ECO:0000256" key="8">
    <source>
        <dbReference type="HAMAP-Rule" id="MF_00972"/>
    </source>
</evidence>
<evidence type="ECO:0000256" key="2">
    <source>
        <dbReference type="ARBA" id="ARBA00011738"/>
    </source>
</evidence>
<accession>A0ABS4F2V9</accession>
<dbReference type="EMBL" id="JAGGJZ010000008">
    <property type="protein sequence ID" value="MBP1890586.1"/>
    <property type="molecule type" value="Genomic_DNA"/>
</dbReference>
<sequence>MSYINLAINEGKKALNLGEIPVGAIILKDGKVIGKGYNLKESKKSVIAHAEIIAIEEACKFIGDWRLNGCEMYVTLEPCPMCAGAIVQSRISKLYIGTFNKDMGACGSVVDIVNNKYLNSYLEINWLYNEECSKLMTEFFKIRRKEKILIKK</sequence>
<evidence type="ECO:0000259" key="9">
    <source>
        <dbReference type="PROSITE" id="PS51747"/>
    </source>
</evidence>
<keyword evidence="5 8" id="KW-0378">Hydrolase</keyword>
<proteinExistence type="inferred from homology"/>
<dbReference type="InterPro" id="IPR016193">
    <property type="entry name" value="Cytidine_deaminase-like"/>
</dbReference>
<name>A0ABS4F2V9_9CLOT</name>
<evidence type="ECO:0000256" key="3">
    <source>
        <dbReference type="ARBA" id="ARBA00022694"/>
    </source>
</evidence>
<evidence type="ECO:0000313" key="11">
    <source>
        <dbReference type="Proteomes" id="UP000783390"/>
    </source>
</evidence>
<keyword evidence="4 8" id="KW-0479">Metal-binding</keyword>
<reference evidence="10 11" key="1">
    <citation type="submission" date="2021-03" db="EMBL/GenBank/DDBJ databases">
        <title>Genomic Encyclopedia of Type Strains, Phase IV (KMG-IV): sequencing the most valuable type-strain genomes for metagenomic binning, comparative biology and taxonomic classification.</title>
        <authorList>
            <person name="Goeker M."/>
        </authorList>
    </citation>
    <scope>NUCLEOTIDE SEQUENCE [LARGE SCALE GENOMIC DNA]</scope>
    <source>
        <strain evidence="10 11">DSM 3984</strain>
    </source>
</reference>
<dbReference type="InterPro" id="IPR028883">
    <property type="entry name" value="tRNA_aden_deaminase"/>
</dbReference>
<comment type="subunit">
    <text evidence="2 8">Homodimer.</text>
</comment>
<dbReference type="RefSeq" id="WP_407927661.1">
    <property type="nucleotide sequence ID" value="NZ_JAGGJZ010000008.1"/>
</dbReference>
<dbReference type="GO" id="GO:0052717">
    <property type="term" value="F:tRNA-specific adenosine-34 deaminase activity"/>
    <property type="evidence" value="ECO:0007669"/>
    <property type="project" value="UniProtKB-EC"/>
</dbReference>
<dbReference type="InterPro" id="IPR016192">
    <property type="entry name" value="APOBEC/CMP_deaminase_Zn-bd"/>
</dbReference>
<dbReference type="PROSITE" id="PS00903">
    <property type="entry name" value="CYT_DCMP_DEAMINASES_1"/>
    <property type="match status" value="1"/>
</dbReference>
<evidence type="ECO:0000256" key="1">
    <source>
        <dbReference type="ARBA" id="ARBA00010669"/>
    </source>
</evidence>
<dbReference type="CDD" id="cd01285">
    <property type="entry name" value="nucleoside_deaminase"/>
    <property type="match status" value="1"/>
</dbReference>
<keyword evidence="6 8" id="KW-0862">Zinc</keyword>
<evidence type="ECO:0000256" key="4">
    <source>
        <dbReference type="ARBA" id="ARBA00022723"/>
    </source>
</evidence>
<dbReference type="SUPFAM" id="SSF53927">
    <property type="entry name" value="Cytidine deaminase-like"/>
    <property type="match status" value="1"/>
</dbReference>
<dbReference type="Pfam" id="PF00383">
    <property type="entry name" value="dCMP_cyt_deam_1"/>
    <property type="match status" value="1"/>
</dbReference>
<keyword evidence="11" id="KW-1185">Reference proteome</keyword>
<evidence type="ECO:0000256" key="7">
    <source>
        <dbReference type="ARBA" id="ARBA00048045"/>
    </source>
</evidence>
<dbReference type="EC" id="3.5.4.33" evidence="8"/>